<reference evidence="2 3" key="1">
    <citation type="submission" date="2018-06" db="EMBL/GenBank/DDBJ databases">
        <authorList>
            <consortium name="Pathogen Informatics"/>
            <person name="Doyle S."/>
        </authorList>
    </citation>
    <scope>NUCLEOTIDE SEQUENCE [LARGE SCALE GENOMIC DNA]</scope>
    <source>
        <strain evidence="2 3">NCTC10571</strain>
    </source>
</reference>
<dbReference type="GO" id="GO:0003677">
    <property type="term" value="F:DNA binding"/>
    <property type="evidence" value="ECO:0007669"/>
    <property type="project" value="InterPro"/>
</dbReference>
<name>A0A378NPZ8_9FIRM</name>
<evidence type="ECO:0000313" key="2">
    <source>
        <dbReference type="EMBL" id="STY70421.1"/>
    </source>
</evidence>
<sequence length="63" mass="7224">MEKATFNAIETAEYLGIGRNQTYNLINNGVLPAVKIGRQFRVPIKALDKWLMNEAEKKVFEIK</sequence>
<feature type="domain" description="Helix-turn-helix" evidence="1">
    <location>
        <begin position="10"/>
        <end position="53"/>
    </location>
</feature>
<dbReference type="RefSeq" id="WP_115151054.1">
    <property type="nucleotide sequence ID" value="NZ_UGPP01000001.1"/>
</dbReference>
<dbReference type="AlphaFoldDB" id="A0A378NPZ8"/>
<dbReference type="NCBIfam" id="TIGR01764">
    <property type="entry name" value="excise"/>
    <property type="match status" value="1"/>
</dbReference>
<gene>
    <name evidence="2" type="ORF">NCTC10571_00558</name>
</gene>
<proteinExistence type="predicted"/>
<dbReference type="Pfam" id="PF12728">
    <property type="entry name" value="HTH_17"/>
    <property type="match status" value="1"/>
</dbReference>
<evidence type="ECO:0000313" key="3">
    <source>
        <dbReference type="Proteomes" id="UP000255234"/>
    </source>
</evidence>
<protein>
    <submittedName>
        <fullName evidence="2">DNA binding domain, excisionase family</fullName>
    </submittedName>
</protein>
<evidence type="ECO:0000259" key="1">
    <source>
        <dbReference type="Pfam" id="PF12728"/>
    </source>
</evidence>
<dbReference type="InterPro" id="IPR041657">
    <property type="entry name" value="HTH_17"/>
</dbReference>
<dbReference type="InterPro" id="IPR010093">
    <property type="entry name" value="SinI_DNA-bd"/>
</dbReference>
<accession>A0A378NPZ8</accession>
<dbReference type="Proteomes" id="UP000255234">
    <property type="component" value="Unassembled WGS sequence"/>
</dbReference>
<organism evidence="2 3">
    <name type="scientific">Megamonas hypermegale</name>
    <dbReference type="NCBI Taxonomy" id="158847"/>
    <lineage>
        <taxon>Bacteria</taxon>
        <taxon>Bacillati</taxon>
        <taxon>Bacillota</taxon>
        <taxon>Negativicutes</taxon>
        <taxon>Selenomonadales</taxon>
        <taxon>Selenomonadaceae</taxon>
        <taxon>Megamonas</taxon>
    </lineage>
</organism>
<dbReference type="EMBL" id="UGPP01000001">
    <property type="protein sequence ID" value="STY70421.1"/>
    <property type="molecule type" value="Genomic_DNA"/>
</dbReference>